<feature type="signal peptide" evidence="9">
    <location>
        <begin position="1"/>
        <end position="22"/>
    </location>
</feature>
<feature type="domain" description="BD-FAE-like" evidence="11">
    <location>
        <begin position="142"/>
        <end position="248"/>
    </location>
</feature>
<keyword evidence="13" id="KW-1185">Reference proteome</keyword>
<evidence type="ECO:0000256" key="5">
    <source>
        <dbReference type="ARBA" id="ARBA00022801"/>
    </source>
</evidence>
<dbReference type="GO" id="GO:0016787">
    <property type="term" value="F:hydrolase activity"/>
    <property type="evidence" value="ECO:0007669"/>
    <property type="project" value="UniProtKB-KW"/>
</dbReference>
<keyword evidence="4 9" id="KW-0732">Signal</keyword>
<dbReference type="Proteomes" id="UP001253545">
    <property type="component" value="Unassembled WGS sequence"/>
</dbReference>
<dbReference type="Pfam" id="PF20434">
    <property type="entry name" value="BD-FAE"/>
    <property type="match status" value="1"/>
</dbReference>
<dbReference type="InterPro" id="IPR029058">
    <property type="entry name" value="AB_hydrolase_fold"/>
</dbReference>
<evidence type="ECO:0000256" key="3">
    <source>
        <dbReference type="ARBA" id="ARBA00022651"/>
    </source>
</evidence>
<dbReference type="SUPFAM" id="SSF53474">
    <property type="entry name" value="alpha/beta-Hydrolases"/>
    <property type="match status" value="2"/>
</dbReference>
<keyword evidence="6" id="KW-0119">Carbohydrate metabolism</keyword>
<evidence type="ECO:0000256" key="2">
    <source>
        <dbReference type="ARBA" id="ARBA00022525"/>
    </source>
</evidence>
<evidence type="ECO:0000256" key="7">
    <source>
        <dbReference type="ARBA" id="ARBA00023326"/>
    </source>
</evidence>
<feature type="domain" description="Phospholipase/carboxylesterase/thioesterase" evidence="10">
    <location>
        <begin position="696"/>
        <end position="792"/>
    </location>
</feature>
<dbReference type="Pfam" id="PF02230">
    <property type="entry name" value="Abhydrolase_2"/>
    <property type="match status" value="1"/>
</dbReference>
<evidence type="ECO:0000256" key="8">
    <source>
        <dbReference type="SAM" id="MobiDB-lite"/>
    </source>
</evidence>
<evidence type="ECO:0000259" key="11">
    <source>
        <dbReference type="Pfam" id="PF20434"/>
    </source>
</evidence>
<protein>
    <submittedName>
        <fullName evidence="12">Alpha/beta hydrolase-fold protein</fullName>
    </submittedName>
</protein>
<evidence type="ECO:0000256" key="1">
    <source>
        <dbReference type="ARBA" id="ARBA00004613"/>
    </source>
</evidence>
<keyword evidence="5 12" id="KW-0378">Hydrolase</keyword>
<dbReference type="EMBL" id="JAVRHX010000002">
    <property type="protein sequence ID" value="MDT0595238.1"/>
    <property type="molecule type" value="Genomic_DNA"/>
</dbReference>
<dbReference type="InterPro" id="IPR003140">
    <property type="entry name" value="PLipase/COase/thioEstase"/>
</dbReference>
<evidence type="ECO:0000313" key="12">
    <source>
        <dbReference type="EMBL" id="MDT0595238.1"/>
    </source>
</evidence>
<name>A0ABU2ZT77_9ALTE</name>
<proteinExistence type="predicted"/>
<evidence type="ECO:0000256" key="6">
    <source>
        <dbReference type="ARBA" id="ARBA00023277"/>
    </source>
</evidence>
<keyword evidence="3" id="KW-0858">Xylan degradation</keyword>
<dbReference type="PANTHER" id="PTHR38050:SF2">
    <property type="entry name" value="FERULOYL ESTERASE C-RELATED"/>
    <property type="match status" value="1"/>
</dbReference>
<evidence type="ECO:0000259" key="10">
    <source>
        <dbReference type="Pfam" id="PF02230"/>
    </source>
</evidence>
<keyword evidence="7" id="KW-0624">Polysaccharide degradation</keyword>
<accession>A0ABU2ZT77</accession>
<sequence length="867" mass="95425">MRNNRFLLICSLLFLIGLSACGGGSSSDSDSAPPPTPPTPTVTLSVSSESVEVNTEFNLAWSTINADTCTASGSWSGDKASSGSEIITEVQIGTKGYTISCSGAGGQVSSSVEVEITSLTNTDQWDHVHIPYGTDDPNRQWLNIHLAYDQSTPMPIYLLAHGNGGSADGVSENELHALANEGYATISWESIPTISNSDEGAIGIADAQVMFEWVIANADTYNLDPDHIVVGGRSRGSIISWQLAHSNHPSIKGIYMYNALPQSAWQDVGTWSPVDEITIDSPVTYLVYGPDFDDDDGHNPVNVDPLLARYDELGIGDKITRHVDMWGDFRGDNGGWTNDAHTMHYFAEFAAQVEETIIPHTLSRNTLFMGHSFFAPIARQIPVHMTQLGNGDHSQHVESSPGETGTPIALWEDEGHRNTVQAILDTGEVELFGMTASPTMQGYTLWIDYALSTNPNTRIVIGTPWLDFPANYSDAAIYENTIIDGIDSKIQVDIDALRLLYPNTEIINLPYAFAAIQLRNMFEAEQLPGVTELIGSNPETSIFRDEKGHGHGNGLLLDLAEFIWLRHIYGIDLDSYEYSAGHDINLKEIAKSILDKYAYYFEPSTPIIQKGKITKQIEVNGITREYIIYVPENYTRNTSQPLLMSFHGLTGNMELNYGNTKFNEQAESNNFIAVHPNGLSNRWTLTADNNADVDFIQALLDEVEKDFNIDSNRIYSTGMSMGGFFSFHLACKLSDRIAAIASVTGSMYQHAINDCSPSKPMPILQIHGTEDDIVDYSSIAGLLDFWTNHNNTEITPVTSNIPDVDAEDGSTVERLEYLNGDQGVEVHHLKITGGGHDWAGFRGNMDINATEEVWNFVKDYDLDGKIE</sequence>
<dbReference type="InterPro" id="IPR043595">
    <property type="entry name" value="FaeB/C/D"/>
</dbReference>
<dbReference type="InterPro" id="IPR049492">
    <property type="entry name" value="BD-FAE-like_dom"/>
</dbReference>
<keyword evidence="2" id="KW-0964">Secreted</keyword>
<comment type="subcellular location">
    <subcellularLocation>
        <location evidence="1">Secreted</location>
    </subcellularLocation>
</comment>
<dbReference type="PROSITE" id="PS51257">
    <property type="entry name" value="PROKAR_LIPOPROTEIN"/>
    <property type="match status" value="1"/>
</dbReference>
<dbReference type="Gene3D" id="3.40.50.1820">
    <property type="entry name" value="alpha/beta hydrolase"/>
    <property type="match status" value="2"/>
</dbReference>
<organism evidence="12 13">
    <name type="scientific">Glaciecola petra</name>
    <dbReference type="NCBI Taxonomy" id="3075602"/>
    <lineage>
        <taxon>Bacteria</taxon>
        <taxon>Pseudomonadati</taxon>
        <taxon>Pseudomonadota</taxon>
        <taxon>Gammaproteobacteria</taxon>
        <taxon>Alteromonadales</taxon>
        <taxon>Alteromonadaceae</taxon>
        <taxon>Glaciecola</taxon>
    </lineage>
</organism>
<evidence type="ECO:0000256" key="9">
    <source>
        <dbReference type="SAM" id="SignalP"/>
    </source>
</evidence>
<reference evidence="12 13" key="1">
    <citation type="submission" date="2023-09" db="EMBL/GenBank/DDBJ databases">
        <authorList>
            <person name="Rey-Velasco X."/>
        </authorList>
    </citation>
    <scope>NUCLEOTIDE SEQUENCE [LARGE SCALE GENOMIC DNA]</scope>
    <source>
        <strain evidence="12 13">P117</strain>
    </source>
</reference>
<dbReference type="RefSeq" id="WP_311368749.1">
    <property type="nucleotide sequence ID" value="NZ_JAVRHX010000002.1"/>
</dbReference>
<feature type="chain" id="PRO_5045528837" evidence="9">
    <location>
        <begin position="23"/>
        <end position="867"/>
    </location>
</feature>
<gene>
    <name evidence="12" type="ORF">RM552_10315</name>
</gene>
<feature type="region of interest" description="Disordered" evidence="8">
    <location>
        <begin position="25"/>
        <end position="44"/>
    </location>
</feature>
<evidence type="ECO:0000256" key="4">
    <source>
        <dbReference type="ARBA" id="ARBA00022729"/>
    </source>
</evidence>
<dbReference type="PANTHER" id="PTHR38050">
    <property type="match status" value="1"/>
</dbReference>
<comment type="caution">
    <text evidence="12">The sequence shown here is derived from an EMBL/GenBank/DDBJ whole genome shotgun (WGS) entry which is preliminary data.</text>
</comment>
<evidence type="ECO:0000313" key="13">
    <source>
        <dbReference type="Proteomes" id="UP001253545"/>
    </source>
</evidence>